<organism evidence="1 2">
    <name type="scientific">Leucobacter viscericola</name>
    <dbReference type="NCBI Taxonomy" id="2714935"/>
    <lineage>
        <taxon>Bacteria</taxon>
        <taxon>Bacillati</taxon>
        <taxon>Actinomycetota</taxon>
        <taxon>Actinomycetes</taxon>
        <taxon>Micrococcales</taxon>
        <taxon>Microbacteriaceae</taxon>
        <taxon>Leucobacter</taxon>
    </lineage>
</organism>
<sequence length="269" mass="29421">MSNVTTLPTPTFAAFIQPPEEVGRPKSILLYGTHGTRKTSIAGSIIKAPGFKKVLFIDIDNGAEVLMNDPVIKEAIVEGRLQILQVSSLDGDAFVKINAVVDEITKTDFGYDAVILDTLDVAQDVAEKVIKKKYEGSKNTFGVFGDLGIWTDEIVRKLHESKHFMSIVTCHSKEQTLESGAHRILPRLSGSSKDAIGGIPSIVAYLEYQADPESGNTHLVARVAESEVVISKNRYSLPPFIIDPDLPKLFEMIEAKTTHQSNQEEKAAA</sequence>
<proteinExistence type="predicted"/>
<dbReference type="InterPro" id="IPR027417">
    <property type="entry name" value="P-loop_NTPase"/>
</dbReference>
<dbReference type="Proteomes" id="UP000502677">
    <property type="component" value="Chromosome"/>
</dbReference>
<reference evidence="1 2" key="1">
    <citation type="submission" date="2020-03" db="EMBL/GenBank/DDBJ databases">
        <title>Leucobacter sp. nov., isolated from beetles.</title>
        <authorList>
            <person name="Hyun D.-W."/>
            <person name="Bae J.-W."/>
        </authorList>
    </citation>
    <scope>NUCLEOTIDE SEQUENCE [LARGE SCALE GENOMIC DNA]</scope>
    <source>
        <strain evidence="1 2">HDW9C</strain>
    </source>
</reference>
<gene>
    <name evidence="1" type="ORF">G7068_16075</name>
</gene>
<accession>A0A6G7XIX4</accession>
<evidence type="ECO:0000313" key="2">
    <source>
        <dbReference type="Proteomes" id="UP000502677"/>
    </source>
</evidence>
<dbReference type="KEGG" id="lvi:G7068_16075"/>
<keyword evidence="2" id="KW-1185">Reference proteome</keyword>
<dbReference type="AlphaFoldDB" id="A0A6G7XIX4"/>
<dbReference type="RefSeq" id="WP_166292891.1">
    <property type="nucleotide sequence ID" value="NZ_CP049863.1"/>
</dbReference>
<dbReference type="Pfam" id="PF13479">
    <property type="entry name" value="AAA_24"/>
    <property type="match status" value="1"/>
</dbReference>
<name>A0A6G7XIX4_9MICO</name>
<dbReference type="SUPFAM" id="SSF52540">
    <property type="entry name" value="P-loop containing nucleoside triphosphate hydrolases"/>
    <property type="match status" value="1"/>
</dbReference>
<protein>
    <submittedName>
        <fullName evidence="1">AAA family ATPase</fullName>
    </submittedName>
</protein>
<dbReference type="EMBL" id="CP049863">
    <property type="protein sequence ID" value="QIK64564.1"/>
    <property type="molecule type" value="Genomic_DNA"/>
</dbReference>
<evidence type="ECO:0000313" key="1">
    <source>
        <dbReference type="EMBL" id="QIK64564.1"/>
    </source>
</evidence>